<dbReference type="CDD" id="cd01949">
    <property type="entry name" value="GGDEF"/>
    <property type="match status" value="1"/>
</dbReference>
<keyword evidence="2" id="KW-0812">Transmembrane</keyword>
<dbReference type="OrthoDB" id="9813903at2"/>
<dbReference type="PROSITE" id="PS50924">
    <property type="entry name" value="MHYT"/>
    <property type="match status" value="1"/>
</dbReference>
<dbReference type="Pfam" id="PF00990">
    <property type="entry name" value="GGDEF"/>
    <property type="match status" value="1"/>
</dbReference>
<evidence type="ECO:0000259" key="5">
    <source>
        <dbReference type="PROSITE" id="PS50924"/>
    </source>
</evidence>
<dbReference type="Pfam" id="PF03707">
    <property type="entry name" value="MHYT"/>
    <property type="match status" value="3"/>
</dbReference>
<dbReference type="PANTHER" id="PTHR44757:SF2">
    <property type="entry name" value="BIOFILM ARCHITECTURE MAINTENANCE PROTEIN MBAA"/>
    <property type="match status" value="1"/>
</dbReference>
<dbReference type="InterPro" id="IPR001633">
    <property type="entry name" value="EAL_dom"/>
</dbReference>
<evidence type="ECO:0000313" key="6">
    <source>
        <dbReference type="EMBL" id="TWG82721.1"/>
    </source>
</evidence>
<dbReference type="NCBIfam" id="TIGR00254">
    <property type="entry name" value="GGDEF"/>
    <property type="match status" value="1"/>
</dbReference>
<evidence type="ECO:0000259" key="4">
    <source>
        <dbReference type="PROSITE" id="PS50887"/>
    </source>
</evidence>
<dbReference type="GO" id="GO:0071111">
    <property type="term" value="F:cyclic-guanylate-specific phosphodiesterase activity"/>
    <property type="evidence" value="ECO:0007669"/>
    <property type="project" value="UniProtKB-EC"/>
</dbReference>
<dbReference type="GO" id="GO:0016020">
    <property type="term" value="C:membrane"/>
    <property type="evidence" value="ECO:0007669"/>
    <property type="project" value="UniProtKB-UniRule"/>
</dbReference>
<feature type="transmembrane region" description="Helical" evidence="2">
    <location>
        <begin position="215"/>
        <end position="236"/>
    </location>
</feature>
<comment type="catalytic activity">
    <reaction evidence="1">
        <text>3',3'-c-di-GMP + H2O = 5'-phosphoguanylyl(3'-&gt;5')guanosine + H(+)</text>
        <dbReference type="Rhea" id="RHEA:24902"/>
        <dbReference type="ChEBI" id="CHEBI:15377"/>
        <dbReference type="ChEBI" id="CHEBI:15378"/>
        <dbReference type="ChEBI" id="CHEBI:58754"/>
        <dbReference type="ChEBI" id="CHEBI:58805"/>
        <dbReference type="EC" id="3.1.4.52"/>
    </reaction>
    <physiologicalReaction direction="left-to-right" evidence="1">
        <dbReference type="Rhea" id="RHEA:24903"/>
    </physiologicalReaction>
</comment>
<dbReference type="SUPFAM" id="SSF141868">
    <property type="entry name" value="EAL domain-like"/>
    <property type="match status" value="1"/>
</dbReference>
<accession>A0A562BC51</accession>
<dbReference type="Gene3D" id="3.30.70.270">
    <property type="match status" value="1"/>
</dbReference>
<dbReference type="Gene3D" id="3.20.20.450">
    <property type="entry name" value="EAL domain"/>
    <property type="match status" value="1"/>
</dbReference>
<comment type="caution">
    <text evidence="6">The sequence shown here is derived from an EMBL/GenBank/DDBJ whole genome shotgun (WGS) entry which is preliminary data.</text>
</comment>
<dbReference type="InterPro" id="IPR035919">
    <property type="entry name" value="EAL_sf"/>
</dbReference>
<feature type="domain" description="GGDEF" evidence="4">
    <location>
        <begin position="292"/>
        <end position="424"/>
    </location>
</feature>
<keyword evidence="2" id="KW-0472">Membrane</keyword>
<name>A0A562BC51_9BURK</name>
<dbReference type="Pfam" id="PF00563">
    <property type="entry name" value="EAL"/>
    <property type="match status" value="1"/>
</dbReference>
<dbReference type="PROSITE" id="PS50883">
    <property type="entry name" value="EAL"/>
    <property type="match status" value="1"/>
</dbReference>
<gene>
    <name evidence="6" type="ORF">L602_003400000050</name>
</gene>
<dbReference type="CDD" id="cd01948">
    <property type="entry name" value="EAL"/>
    <property type="match status" value="1"/>
</dbReference>
<feature type="transmembrane region" description="Helical" evidence="2">
    <location>
        <begin position="41"/>
        <end position="65"/>
    </location>
</feature>
<dbReference type="InterPro" id="IPR052155">
    <property type="entry name" value="Biofilm_reg_signaling"/>
</dbReference>
<dbReference type="AlphaFoldDB" id="A0A562BC51"/>
<dbReference type="PANTHER" id="PTHR44757">
    <property type="entry name" value="DIGUANYLATE CYCLASE DGCP"/>
    <property type="match status" value="1"/>
</dbReference>
<keyword evidence="2" id="KW-1133">Transmembrane helix</keyword>
<keyword evidence="7" id="KW-1185">Reference proteome</keyword>
<feature type="domain" description="MHYT" evidence="5">
    <location>
        <begin position="5"/>
        <end position="198"/>
    </location>
</feature>
<dbReference type="SUPFAM" id="SSF55073">
    <property type="entry name" value="Nucleotide cyclase"/>
    <property type="match status" value="1"/>
</dbReference>
<dbReference type="PROSITE" id="PS50887">
    <property type="entry name" value="GGDEF"/>
    <property type="match status" value="1"/>
</dbReference>
<dbReference type="InterPro" id="IPR029787">
    <property type="entry name" value="Nucleotide_cyclase"/>
</dbReference>
<dbReference type="InterPro" id="IPR005330">
    <property type="entry name" value="MHYT_dom"/>
</dbReference>
<dbReference type="InterPro" id="IPR000160">
    <property type="entry name" value="GGDEF_dom"/>
</dbReference>
<feature type="transmembrane region" description="Helical" evidence="2">
    <location>
        <begin position="6"/>
        <end position="29"/>
    </location>
</feature>
<sequence>MVPSHDSLLVLFSVLVAILAAYTGLDLASRVSAAKGRAAQGWLLGSGMTLGLGIWSMHFVGMLAFRLPIPLGYDLTLTVVSLLVAVGASAFALWMICQNEMSARRLAGGALLMGGAVAGMHYTGMAAMRMRPGIDYDMGLVALSIGIAVVASGVALWIAFQLRRRVHRFQQAKLGAAVVMGLAIASMHYTAMAAATFPLGSVCLAAGTGLDGDTLAPSILMTTVFVLAIALLTSVLDLRLEMRTAVLAESLAAANAELTFLALHDKLTKLPNRALLEDRFEQAIQAAEREGERFAVMFLDLDGFKAINDAYGHQAGDQLLTEVAARIRDAVRAVDTVSRVGGDEFVLLLRVNTPEDAGELASRLLHALREPMTVAGHPATVSGSIGIAMYPEDGTDQRALMRHADAAMYHAKGQGRDAYCFFEPSMNQHAQAQQSLAQSLRLALRNGDLQLYYQPKVSAPENRILGAEALLRWEHPTLGMVPPDQIIPLAERTGLIVPMGEWVLDAACAQLALWHARGHADWTMSVNLSALQFADPGLVDTVQATIARHGLPASSLILEITESVAMRDVDLSLTVLRRLDAMGVRIAIDDFGTGYSSLLYLKRIPACELKIDRGFVRDLAEGGEDAAIVSAIVALGQTLKLKIVAEGVETAAQQDFLTRLGCDMLQGFLLGHPVPASQFPDRTDAGRGFAGGAAMPA</sequence>
<feature type="domain" description="EAL" evidence="3">
    <location>
        <begin position="433"/>
        <end position="687"/>
    </location>
</feature>
<dbReference type="SMART" id="SM00052">
    <property type="entry name" value="EAL"/>
    <property type="match status" value="1"/>
</dbReference>
<evidence type="ECO:0000313" key="7">
    <source>
        <dbReference type="Proteomes" id="UP000318141"/>
    </source>
</evidence>
<proteinExistence type="predicted"/>
<feature type="transmembrane region" description="Helical" evidence="2">
    <location>
        <begin position="140"/>
        <end position="162"/>
    </location>
</feature>
<dbReference type="InterPro" id="IPR043128">
    <property type="entry name" value="Rev_trsase/Diguanyl_cyclase"/>
</dbReference>
<evidence type="ECO:0000256" key="1">
    <source>
        <dbReference type="ARBA" id="ARBA00051114"/>
    </source>
</evidence>
<dbReference type="FunFam" id="3.20.20.450:FF:000001">
    <property type="entry name" value="Cyclic di-GMP phosphodiesterase yahA"/>
    <property type="match status" value="1"/>
</dbReference>
<feature type="transmembrane region" description="Helical" evidence="2">
    <location>
        <begin position="174"/>
        <end position="195"/>
    </location>
</feature>
<reference evidence="6 7" key="1">
    <citation type="submission" date="2019-07" db="EMBL/GenBank/DDBJ databases">
        <title>Genome sequencing of lignin-degrading bacterial isolates.</title>
        <authorList>
            <person name="Gladden J."/>
        </authorList>
    </citation>
    <scope>NUCLEOTIDE SEQUENCE [LARGE SCALE GENOMIC DNA]</scope>
    <source>
        <strain evidence="6 7">J11</strain>
    </source>
</reference>
<dbReference type="FunFam" id="3.30.70.270:FF:000001">
    <property type="entry name" value="Diguanylate cyclase domain protein"/>
    <property type="match status" value="1"/>
</dbReference>
<feature type="transmembrane region" description="Helical" evidence="2">
    <location>
        <begin position="109"/>
        <end position="128"/>
    </location>
</feature>
<organism evidence="6 7">
    <name type="scientific">Cupriavidus gilardii J11</name>
    <dbReference type="NCBI Taxonomy" id="936133"/>
    <lineage>
        <taxon>Bacteria</taxon>
        <taxon>Pseudomonadati</taxon>
        <taxon>Pseudomonadota</taxon>
        <taxon>Betaproteobacteria</taxon>
        <taxon>Burkholderiales</taxon>
        <taxon>Burkholderiaceae</taxon>
        <taxon>Cupriavidus</taxon>
    </lineage>
</organism>
<evidence type="ECO:0000256" key="2">
    <source>
        <dbReference type="PROSITE-ProRule" id="PRU00244"/>
    </source>
</evidence>
<evidence type="ECO:0000259" key="3">
    <source>
        <dbReference type="PROSITE" id="PS50883"/>
    </source>
</evidence>
<dbReference type="EMBL" id="VLJN01000028">
    <property type="protein sequence ID" value="TWG82721.1"/>
    <property type="molecule type" value="Genomic_DNA"/>
</dbReference>
<protein>
    <submittedName>
        <fullName evidence="6">Diguanylate cyclase/phosphodiesterase</fullName>
    </submittedName>
</protein>
<dbReference type="Proteomes" id="UP000318141">
    <property type="component" value="Unassembled WGS sequence"/>
</dbReference>
<dbReference type="SMART" id="SM00267">
    <property type="entry name" value="GGDEF"/>
    <property type="match status" value="1"/>
</dbReference>
<feature type="transmembrane region" description="Helical" evidence="2">
    <location>
        <begin position="77"/>
        <end position="97"/>
    </location>
</feature>
<dbReference type="GO" id="GO:0071732">
    <property type="term" value="P:cellular response to nitric oxide"/>
    <property type="evidence" value="ECO:0007669"/>
    <property type="project" value="UniProtKB-ARBA"/>
</dbReference>